<reference evidence="3 4" key="1">
    <citation type="journal article" date="2015" name="Stand. Genomic Sci.">
        <title>Genomic Encyclopedia of Bacterial and Archaeal Type Strains, Phase III: the genomes of soil and plant-associated and newly described type strains.</title>
        <authorList>
            <person name="Whitman W.B."/>
            <person name="Woyke T."/>
            <person name="Klenk H.P."/>
            <person name="Zhou Y."/>
            <person name="Lilburn T.G."/>
            <person name="Beck B.J."/>
            <person name="De Vos P."/>
            <person name="Vandamme P."/>
            <person name="Eisen J.A."/>
            <person name="Garrity G."/>
            <person name="Hugenholtz P."/>
            <person name="Kyrpides N.C."/>
        </authorList>
    </citation>
    <scope>NUCLEOTIDE SEQUENCE [LARGE SCALE GENOMIC DNA]</scope>
    <source>
        <strain evidence="3 4">VKM Ac-2538</strain>
    </source>
</reference>
<accession>A0ABY2BA86</accession>
<evidence type="ECO:0000313" key="3">
    <source>
        <dbReference type="EMBL" id="TCO13527.1"/>
    </source>
</evidence>
<keyword evidence="2" id="KW-1133">Transmembrane helix</keyword>
<feature type="transmembrane region" description="Helical" evidence="2">
    <location>
        <begin position="122"/>
        <end position="144"/>
    </location>
</feature>
<evidence type="ECO:0000313" key="4">
    <source>
        <dbReference type="Proteomes" id="UP000295818"/>
    </source>
</evidence>
<sequence length="502" mass="54236">MRNYPIRIEGNLDPSVSRGLWLVKWLLAIPHYVVLAFLWLAFGVLSIVAFFAILFTGRYPRPIFTFTTGVLRWSWRVAFYAYGVLGTDRYPPFTLDDVPDYPARLHVDYPPQLSRGLVLVKWLLAVPHLLVATILLGGGTYLSYHIGDSAWSFEGGGLIGLLVLIAGFTLLFTGRYPRDLFDLVVGLNRWVCRVAGYFLLMTDEYPPFRLDTGSGRGEDERQIDSTDSPRPTATLEHGQPDPAPVVLARPLAPSPATPTAHRWTAGRVISVVAGAVLVLAGMVALPAGGTALWFDQAGRDSGGYVSTDLQQFSSPGYALTTEAGALRFDGPGWVMNRVLGEVRLTGTSATDAPLFIGIAADRDVSAYLSTVEHSVVSRLAGRRVEPVYRQYAGQAPAQLPSDEQFWVASTAGTGTQTLDWRPRAGDWSVVVLNADGSRAVQADLAVGATLPWLDDLAYSLIGLGLIFLLAGALLISLALRTSHRGTVPPSAPLPDAHAGAAR</sequence>
<feature type="transmembrane region" description="Helical" evidence="2">
    <location>
        <begin position="268"/>
        <end position="294"/>
    </location>
</feature>
<proteinExistence type="predicted"/>
<dbReference type="InterPro" id="IPR025498">
    <property type="entry name" value="DUF4389"/>
</dbReference>
<evidence type="ECO:0000256" key="2">
    <source>
        <dbReference type="SAM" id="Phobius"/>
    </source>
</evidence>
<name>A0ABY2BA86_9ACTN</name>
<feature type="transmembrane region" description="Helical" evidence="2">
    <location>
        <begin position="29"/>
        <end position="55"/>
    </location>
</feature>
<keyword evidence="4" id="KW-1185">Reference proteome</keyword>
<dbReference type="Pfam" id="PF14333">
    <property type="entry name" value="DUF4389"/>
    <property type="match status" value="2"/>
</dbReference>
<feature type="region of interest" description="Disordered" evidence="1">
    <location>
        <begin position="211"/>
        <end position="241"/>
    </location>
</feature>
<gene>
    <name evidence="3" type="ORF">EV644_1222</name>
</gene>
<feature type="transmembrane region" description="Helical" evidence="2">
    <location>
        <begin position="150"/>
        <end position="172"/>
    </location>
</feature>
<evidence type="ECO:0000256" key="1">
    <source>
        <dbReference type="SAM" id="MobiDB-lite"/>
    </source>
</evidence>
<protein>
    <submittedName>
        <fullName evidence="3">Uncharacterized protein DUF4389</fullName>
    </submittedName>
</protein>
<comment type="caution">
    <text evidence="3">The sequence shown here is derived from an EMBL/GenBank/DDBJ whole genome shotgun (WGS) entry which is preliminary data.</text>
</comment>
<keyword evidence="2" id="KW-0812">Transmembrane</keyword>
<keyword evidence="2" id="KW-0472">Membrane</keyword>
<feature type="transmembrane region" description="Helical" evidence="2">
    <location>
        <begin position="456"/>
        <end position="479"/>
    </location>
</feature>
<dbReference type="Proteomes" id="UP000295818">
    <property type="component" value="Unassembled WGS sequence"/>
</dbReference>
<dbReference type="EMBL" id="SLWM01000022">
    <property type="protein sequence ID" value="TCO13527.1"/>
    <property type="molecule type" value="Genomic_DNA"/>
</dbReference>
<organism evidence="3 4">
    <name type="scientific">Kribbella orskensis</name>
    <dbReference type="NCBI Taxonomy" id="2512216"/>
    <lineage>
        <taxon>Bacteria</taxon>
        <taxon>Bacillati</taxon>
        <taxon>Actinomycetota</taxon>
        <taxon>Actinomycetes</taxon>
        <taxon>Propionibacteriales</taxon>
        <taxon>Kribbellaceae</taxon>
        <taxon>Kribbella</taxon>
    </lineage>
</organism>